<dbReference type="Gene3D" id="3.40.630.30">
    <property type="match status" value="1"/>
</dbReference>
<dbReference type="InterPro" id="IPR031165">
    <property type="entry name" value="GNAT_YJDJ"/>
</dbReference>
<dbReference type="InterPro" id="IPR016181">
    <property type="entry name" value="Acyl_CoA_acyltransferase"/>
</dbReference>
<dbReference type="OrthoDB" id="9800945at2"/>
<name>A0A1Y6F2U9_9SPHN</name>
<dbReference type="InterPro" id="IPR045057">
    <property type="entry name" value="Gcn5-rel_NAT"/>
</dbReference>
<dbReference type="SUPFAM" id="SSF55729">
    <property type="entry name" value="Acyl-CoA N-acyltransferases (Nat)"/>
    <property type="match status" value="1"/>
</dbReference>
<evidence type="ECO:0000259" key="1">
    <source>
        <dbReference type="PROSITE" id="PS51729"/>
    </source>
</evidence>
<gene>
    <name evidence="2" type="ORF">SAMN06297468_1412</name>
</gene>
<dbReference type="Proteomes" id="UP000194420">
    <property type="component" value="Unassembled WGS sequence"/>
</dbReference>
<sequence length="112" mass="12274">MTDPAAKGEEGIKITHHVQGQGGTYVAHLPGEDLTGYLEWEPENGNDDVRIATHTVVPKPIGGRGVAAHLVRRLVADAQRKGFKIVPRCSYVAAKFDENPEWSDLRAERSSE</sequence>
<evidence type="ECO:0000313" key="3">
    <source>
        <dbReference type="Proteomes" id="UP000194420"/>
    </source>
</evidence>
<protein>
    <recommendedName>
        <fullName evidence="1">N-acetyltransferase domain-containing protein</fullName>
    </recommendedName>
</protein>
<organism evidence="2 3">
    <name type="scientific">Altererythrobacter xiamenensis</name>
    <dbReference type="NCBI Taxonomy" id="1316679"/>
    <lineage>
        <taxon>Bacteria</taxon>
        <taxon>Pseudomonadati</taxon>
        <taxon>Pseudomonadota</taxon>
        <taxon>Alphaproteobacteria</taxon>
        <taxon>Sphingomonadales</taxon>
        <taxon>Erythrobacteraceae</taxon>
        <taxon>Altererythrobacter</taxon>
    </lineage>
</organism>
<dbReference type="PROSITE" id="PS51729">
    <property type="entry name" value="GNAT_YJDJ"/>
    <property type="match status" value="1"/>
</dbReference>
<dbReference type="PANTHER" id="PTHR31435">
    <property type="entry name" value="PROTEIN NATD1"/>
    <property type="match status" value="1"/>
</dbReference>
<evidence type="ECO:0000313" key="2">
    <source>
        <dbReference type="EMBL" id="SMQ69185.1"/>
    </source>
</evidence>
<dbReference type="EMBL" id="FXWG01000002">
    <property type="protein sequence ID" value="SMQ69185.1"/>
    <property type="molecule type" value="Genomic_DNA"/>
</dbReference>
<dbReference type="AlphaFoldDB" id="A0A1Y6F2U9"/>
<dbReference type="Pfam" id="PF14542">
    <property type="entry name" value="Acetyltransf_CG"/>
    <property type="match status" value="1"/>
</dbReference>
<feature type="domain" description="N-acetyltransferase" evidence="1">
    <location>
        <begin position="17"/>
        <end position="107"/>
    </location>
</feature>
<reference evidence="3" key="1">
    <citation type="submission" date="2017-04" db="EMBL/GenBank/DDBJ databases">
        <authorList>
            <person name="Varghese N."/>
            <person name="Submissions S."/>
        </authorList>
    </citation>
    <scope>NUCLEOTIDE SEQUENCE [LARGE SCALE GENOMIC DNA]</scope>
</reference>
<proteinExistence type="predicted"/>
<dbReference type="RefSeq" id="WP_086437332.1">
    <property type="nucleotide sequence ID" value="NZ_FXWG01000002.1"/>
</dbReference>
<keyword evidence="3" id="KW-1185">Reference proteome</keyword>
<accession>A0A1Y6F2U9</accession>
<dbReference type="PANTHER" id="PTHR31435:SF9">
    <property type="entry name" value="PROTEIN NATD1"/>
    <property type="match status" value="1"/>
</dbReference>